<accession>A0ACB9M4S1</accession>
<evidence type="ECO:0000313" key="2">
    <source>
        <dbReference type="Proteomes" id="UP001057402"/>
    </source>
</evidence>
<reference evidence="2" key="1">
    <citation type="journal article" date="2023" name="Front. Plant Sci.">
        <title>Chromosomal-level genome assembly of Melastoma candidum provides insights into trichome evolution.</title>
        <authorList>
            <person name="Zhong Y."/>
            <person name="Wu W."/>
            <person name="Sun C."/>
            <person name="Zou P."/>
            <person name="Liu Y."/>
            <person name="Dai S."/>
            <person name="Zhou R."/>
        </authorList>
    </citation>
    <scope>NUCLEOTIDE SEQUENCE [LARGE SCALE GENOMIC DNA]</scope>
</reference>
<name>A0ACB9M4S1_9MYRT</name>
<proteinExistence type="predicted"/>
<dbReference type="EMBL" id="CM042889">
    <property type="protein sequence ID" value="KAI4319243.1"/>
    <property type="molecule type" value="Genomic_DNA"/>
</dbReference>
<sequence length="109" mass="12535">MDYAHEALDEFPLEGVAVSRGRSEFRQFCLWDVIFWSCYFATNECSIATVVAADSDVVEAYRMFFMPRGDDSVLGIERGASMKSGYLLTIMLMGVMYSDFKVVERFKYF</sequence>
<comment type="caution">
    <text evidence="1">The sequence shown here is derived from an EMBL/GenBank/DDBJ whole genome shotgun (WGS) entry which is preliminary data.</text>
</comment>
<dbReference type="Proteomes" id="UP001057402">
    <property type="component" value="Chromosome 10"/>
</dbReference>
<organism evidence="1 2">
    <name type="scientific">Melastoma candidum</name>
    <dbReference type="NCBI Taxonomy" id="119954"/>
    <lineage>
        <taxon>Eukaryota</taxon>
        <taxon>Viridiplantae</taxon>
        <taxon>Streptophyta</taxon>
        <taxon>Embryophyta</taxon>
        <taxon>Tracheophyta</taxon>
        <taxon>Spermatophyta</taxon>
        <taxon>Magnoliopsida</taxon>
        <taxon>eudicotyledons</taxon>
        <taxon>Gunneridae</taxon>
        <taxon>Pentapetalae</taxon>
        <taxon>rosids</taxon>
        <taxon>malvids</taxon>
        <taxon>Myrtales</taxon>
        <taxon>Melastomataceae</taxon>
        <taxon>Melastomatoideae</taxon>
        <taxon>Melastomateae</taxon>
        <taxon>Melastoma</taxon>
    </lineage>
</organism>
<keyword evidence="2" id="KW-1185">Reference proteome</keyword>
<evidence type="ECO:0000313" key="1">
    <source>
        <dbReference type="EMBL" id="KAI4319243.1"/>
    </source>
</evidence>
<protein>
    <submittedName>
        <fullName evidence="1">Uncharacterized protein</fullName>
    </submittedName>
</protein>
<gene>
    <name evidence="1" type="ORF">MLD38_032868</name>
</gene>